<dbReference type="SUPFAM" id="SSF50022">
    <property type="entry name" value="ISP domain"/>
    <property type="match status" value="1"/>
</dbReference>
<dbReference type="InterPro" id="IPR001663">
    <property type="entry name" value="Rng_hydr_dOase-A"/>
</dbReference>
<feature type="region of interest" description="Disordered" evidence="6">
    <location>
        <begin position="1"/>
        <end position="25"/>
    </location>
</feature>
<dbReference type="InterPro" id="IPR017941">
    <property type="entry name" value="Rieske_2Fe-2S"/>
</dbReference>
<dbReference type="Proteomes" id="UP001589610">
    <property type="component" value="Unassembled WGS sequence"/>
</dbReference>
<dbReference type="PRINTS" id="PR00090">
    <property type="entry name" value="RNGDIOXGNASE"/>
</dbReference>
<gene>
    <name evidence="8" type="ORF">ACFFRH_18005</name>
</gene>
<evidence type="ECO:0000259" key="7">
    <source>
        <dbReference type="PROSITE" id="PS51296"/>
    </source>
</evidence>
<evidence type="ECO:0000256" key="6">
    <source>
        <dbReference type="SAM" id="MobiDB-lite"/>
    </source>
</evidence>
<dbReference type="Pfam" id="PF11723">
    <property type="entry name" value="Aromatic_hydrox"/>
    <property type="match status" value="1"/>
</dbReference>
<keyword evidence="5" id="KW-0411">Iron-sulfur</keyword>
<organism evidence="8 9">
    <name type="scientific">Streptosporangium vulgare</name>
    <dbReference type="NCBI Taxonomy" id="46190"/>
    <lineage>
        <taxon>Bacteria</taxon>
        <taxon>Bacillati</taxon>
        <taxon>Actinomycetota</taxon>
        <taxon>Actinomycetes</taxon>
        <taxon>Streptosporangiales</taxon>
        <taxon>Streptosporangiaceae</taxon>
        <taxon>Streptosporangium</taxon>
    </lineage>
</organism>
<protein>
    <submittedName>
        <fullName evidence="8">Rieske 2Fe-2S domain-containing protein</fullName>
    </submittedName>
</protein>
<keyword evidence="2" id="KW-0479">Metal-binding</keyword>
<sequence>MTTRSNPAESTGARPERQPPGQDWSSWPIYDSASLGFRDHWYPVLWEEQVGRKPVPVTLLGERIALVRQDDRIHALHDRCPHRGVPLSLGRRQFPGTISCPYHGWTYDLTDGKLCGVLTDGPDSPIRGRVSVRTYPVEQRFGLIWVYVGDGEPHPLDDDLPEELRDNTFVLGGRTEIRKGNWRFAAENGFDEGHAKYLHNTALWRLFKVMPAWNKTKVVNRDKWIVRVQEEVHWEAEMPGLGLWTNKRWWKRMPLPDAPGKAKNVNPVIASLDLPGFVSIRLPGILRVAYPNFIHYEWYVPVDEDHVRYVQLMARFETGLKAQAFKLKYLAAVRWLFHGQFTAQDAWMVDVMDAPPEKLYRPDLSITAWRRLVERSSPKVQPTEALDNKR</sequence>
<proteinExistence type="predicted"/>
<feature type="domain" description="Rieske" evidence="7">
    <location>
        <begin position="41"/>
        <end position="146"/>
    </location>
</feature>
<dbReference type="EMBL" id="JBHMBS010000007">
    <property type="protein sequence ID" value="MFB9677378.1"/>
    <property type="molecule type" value="Genomic_DNA"/>
</dbReference>
<dbReference type="Gene3D" id="3.90.380.10">
    <property type="entry name" value="Naphthalene 1,2-dioxygenase Alpha Subunit, Chain A, domain 1"/>
    <property type="match status" value="1"/>
</dbReference>
<evidence type="ECO:0000256" key="3">
    <source>
        <dbReference type="ARBA" id="ARBA00023002"/>
    </source>
</evidence>
<dbReference type="InterPro" id="IPR050584">
    <property type="entry name" value="Cholesterol_7-desaturase"/>
</dbReference>
<dbReference type="PANTHER" id="PTHR21266">
    <property type="entry name" value="IRON-SULFUR DOMAIN CONTAINING PROTEIN"/>
    <property type="match status" value="1"/>
</dbReference>
<evidence type="ECO:0000256" key="2">
    <source>
        <dbReference type="ARBA" id="ARBA00022723"/>
    </source>
</evidence>
<name>A0ABV5TE43_9ACTN</name>
<evidence type="ECO:0000313" key="8">
    <source>
        <dbReference type="EMBL" id="MFB9677378.1"/>
    </source>
</evidence>
<dbReference type="PROSITE" id="PS51296">
    <property type="entry name" value="RIESKE"/>
    <property type="match status" value="1"/>
</dbReference>
<reference evidence="8 9" key="1">
    <citation type="submission" date="2024-09" db="EMBL/GenBank/DDBJ databases">
        <authorList>
            <person name="Sun Q."/>
            <person name="Mori K."/>
        </authorList>
    </citation>
    <scope>NUCLEOTIDE SEQUENCE [LARGE SCALE GENOMIC DNA]</scope>
    <source>
        <strain evidence="8 9">JCM 3028</strain>
    </source>
</reference>
<keyword evidence="1" id="KW-0001">2Fe-2S</keyword>
<dbReference type="InterPro" id="IPR021028">
    <property type="entry name" value="Homotrim_ring_OHase_catalytic"/>
</dbReference>
<accession>A0ABV5TE43</accession>
<evidence type="ECO:0000256" key="4">
    <source>
        <dbReference type="ARBA" id="ARBA00023004"/>
    </source>
</evidence>
<dbReference type="SUPFAM" id="SSF55961">
    <property type="entry name" value="Bet v1-like"/>
    <property type="match status" value="1"/>
</dbReference>
<keyword evidence="4" id="KW-0408">Iron</keyword>
<evidence type="ECO:0000256" key="1">
    <source>
        <dbReference type="ARBA" id="ARBA00022714"/>
    </source>
</evidence>
<dbReference type="Pfam" id="PF00355">
    <property type="entry name" value="Rieske"/>
    <property type="match status" value="1"/>
</dbReference>
<keyword evidence="9" id="KW-1185">Reference proteome</keyword>
<keyword evidence="3" id="KW-0560">Oxidoreductase</keyword>
<dbReference type="PANTHER" id="PTHR21266:SF60">
    <property type="entry name" value="3-KETOSTEROID-9-ALPHA-MONOOXYGENASE, OXYGENASE COMPONENT"/>
    <property type="match status" value="1"/>
</dbReference>
<dbReference type="Gene3D" id="2.20.25.10">
    <property type="match status" value="1"/>
</dbReference>
<dbReference type="RefSeq" id="WP_344744824.1">
    <property type="nucleotide sequence ID" value="NZ_BAAAWW010000052.1"/>
</dbReference>
<comment type="caution">
    <text evidence="8">The sequence shown here is derived from an EMBL/GenBank/DDBJ whole genome shotgun (WGS) entry which is preliminary data.</text>
</comment>
<evidence type="ECO:0000313" key="9">
    <source>
        <dbReference type="Proteomes" id="UP001589610"/>
    </source>
</evidence>
<evidence type="ECO:0000256" key="5">
    <source>
        <dbReference type="ARBA" id="ARBA00023014"/>
    </source>
</evidence>
<dbReference type="Gene3D" id="2.20.25.680">
    <property type="match status" value="1"/>
</dbReference>
<dbReference type="InterPro" id="IPR036922">
    <property type="entry name" value="Rieske_2Fe-2S_sf"/>
</dbReference>